<dbReference type="PANTHER" id="PTHR28653:SF1">
    <property type="entry name" value="ATPASE SWSAP1"/>
    <property type="match status" value="1"/>
</dbReference>
<protein>
    <recommendedName>
        <fullName evidence="3">ATPase SWSAP1</fullName>
    </recommendedName>
</protein>
<dbReference type="GO" id="GO:0097196">
    <property type="term" value="C:Shu complex"/>
    <property type="evidence" value="ECO:0007669"/>
    <property type="project" value="TreeGrafter"/>
</dbReference>
<sequence length="280" mass="31414">MVDILNVVFQRYGSQLHESGEIKVSVQPESSTLVVGDENINRSLLFLTAITAASEFGFRVLFFTQNQIQSLPVTVQDSFASLKPDSLKKIRFVYPKTLEELLEDVASLHELVPETAPLPSLLILDGVERYLCVKDRPQQDCQSATAHIVALLHDTAAFLETRSEQSQQLACRVIVSYQPEWEGRGNDTFAPDSILSVLERYLQVRCSLCKVINSGEAQKEWLLYLSGQGLLVDGYANGEKCLGLHWHVVMKHNGTLEFRPESALKEETSQLKNSDCKDEK</sequence>
<evidence type="ECO:0000313" key="2">
    <source>
        <dbReference type="Proteomes" id="UP001187315"/>
    </source>
</evidence>
<dbReference type="Proteomes" id="UP001187315">
    <property type="component" value="Unassembled WGS sequence"/>
</dbReference>
<name>A0AA88M5Q2_TACVA</name>
<comment type="caution">
    <text evidence="1">The sequence shown here is derived from an EMBL/GenBank/DDBJ whole genome shotgun (WGS) entry which is preliminary data.</text>
</comment>
<evidence type="ECO:0000313" key="1">
    <source>
        <dbReference type="EMBL" id="KAK2829320.1"/>
    </source>
</evidence>
<keyword evidence="2" id="KW-1185">Reference proteome</keyword>
<organism evidence="1 2">
    <name type="scientific">Tachysurus vachellii</name>
    <name type="common">Darkbarbel catfish</name>
    <name type="synonym">Pelteobagrus vachellii</name>
    <dbReference type="NCBI Taxonomy" id="175792"/>
    <lineage>
        <taxon>Eukaryota</taxon>
        <taxon>Metazoa</taxon>
        <taxon>Chordata</taxon>
        <taxon>Craniata</taxon>
        <taxon>Vertebrata</taxon>
        <taxon>Euteleostomi</taxon>
        <taxon>Actinopterygii</taxon>
        <taxon>Neopterygii</taxon>
        <taxon>Teleostei</taxon>
        <taxon>Ostariophysi</taxon>
        <taxon>Siluriformes</taxon>
        <taxon>Bagridae</taxon>
        <taxon>Tachysurus</taxon>
    </lineage>
</organism>
<reference evidence="1" key="1">
    <citation type="submission" date="2023-08" db="EMBL/GenBank/DDBJ databases">
        <title>Pelteobagrus vachellii genome.</title>
        <authorList>
            <person name="Liu H."/>
        </authorList>
    </citation>
    <scope>NUCLEOTIDE SEQUENCE</scope>
    <source>
        <strain evidence="1">PRFRI_2022a</strain>
        <tissue evidence="1">Muscle</tissue>
    </source>
</reference>
<dbReference type="AlphaFoldDB" id="A0AA88M5Q2"/>
<dbReference type="GO" id="GO:0003697">
    <property type="term" value="F:single-stranded DNA binding"/>
    <property type="evidence" value="ECO:0007669"/>
    <property type="project" value="TreeGrafter"/>
</dbReference>
<dbReference type="EMBL" id="JAVHJS010000018">
    <property type="protein sequence ID" value="KAK2829320.1"/>
    <property type="molecule type" value="Genomic_DNA"/>
</dbReference>
<gene>
    <name evidence="1" type="ORF">Q7C36_017310</name>
</gene>
<proteinExistence type="predicted"/>
<dbReference type="PANTHER" id="PTHR28653">
    <property type="match status" value="1"/>
</dbReference>
<accession>A0AA88M5Q2</accession>
<evidence type="ECO:0008006" key="3">
    <source>
        <dbReference type="Google" id="ProtNLM"/>
    </source>
</evidence>
<dbReference type="GO" id="GO:0000724">
    <property type="term" value="P:double-strand break repair via homologous recombination"/>
    <property type="evidence" value="ECO:0007669"/>
    <property type="project" value="TreeGrafter"/>
</dbReference>